<feature type="non-terminal residue" evidence="2">
    <location>
        <position position="71"/>
    </location>
</feature>
<evidence type="ECO:0000313" key="3">
    <source>
        <dbReference type="Proteomes" id="UP001178461"/>
    </source>
</evidence>
<evidence type="ECO:0000313" key="2">
    <source>
        <dbReference type="EMBL" id="CAI5773113.1"/>
    </source>
</evidence>
<keyword evidence="3" id="KW-1185">Reference proteome</keyword>
<feature type="compositionally biased region" description="Polar residues" evidence="1">
    <location>
        <begin position="34"/>
        <end position="45"/>
    </location>
</feature>
<feature type="region of interest" description="Disordered" evidence="1">
    <location>
        <begin position="29"/>
        <end position="48"/>
    </location>
</feature>
<dbReference type="Proteomes" id="UP001178461">
    <property type="component" value="Chromosome 4"/>
</dbReference>
<reference evidence="2" key="1">
    <citation type="submission" date="2022-12" db="EMBL/GenBank/DDBJ databases">
        <authorList>
            <person name="Alioto T."/>
            <person name="Alioto T."/>
            <person name="Gomez Garrido J."/>
        </authorList>
    </citation>
    <scope>NUCLEOTIDE SEQUENCE</scope>
</reference>
<dbReference type="EMBL" id="OX395129">
    <property type="protein sequence ID" value="CAI5773113.1"/>
    <property type="molecule type" value="Genomic_DNA"/>
</dbReference>
<sequence>KEIPQQDVRHWSIMVTHHPNIMFTGISKAVGPNSPGSQEDSTQEPLSYFFPPTASFPPVFLTYLDEAANSQ</sequence>
<evidence type="ECO:0000256" key="1">
    <source>
        <dbReference type="SAM" id="MobiDB-lite"/>
    </source>
</evidence>
<accession>A0AA35K9M9</accession>
<feature type="non-terminal residue" evidence="2">
    <location>
        <position position="1"/>
    </location>
</feature>
<organism evidence="2 3">
    <name type="scientific">Podarcis lilfordi</name>
    <name type="common">Lilford's wall lizard</name>
    <dbReference type="NCBI Taxonomy" id="74358"/>
    <lineage>
        <taxon>Eukaryota</taxon>
        <taxon>Metazoa</taxon>
        <taxon>Chordata</taxon>
        <taxon>Craniata</taxon>
        <taxon>Vertebrata</taxon>
        <taxon>Euteleostomi</taxon>
        <taxon>Lepidosauria</taxon>
        <taxon>Squamata</taxon>
        <taxon>Bifurcata</taxon>
        <taxon>Unidentata</taxon>
        <taxon>Episquamata</taxon>
        <taxon>Laterata</taxon>
        <taxon>Lacertibaenia</taxon>
        <taxon>Lacertidae</taxon>
        <taxon>Podarcis</taxon>
    </lineage>
</organism>
<dbReference type="AlphaFoldDB" id="A0AA35K9M9"/>
<protein>
    <submittedName>
        <fullName evidence="2">Uncharacterized protein</fullName>
    </submittedName>
</protein>
<name>A0AA35K9M9_9SAUR</name>
<gene>
    <name evidence="2" type="ORF">PODLI_1B000063</name>
</gene>
<proteinExistence type="predicted"/>